<dbReference type="Gene3D" id="1.10.10.10">
    <property type="entry name" value="Winged helix-like DNA-binding domain superfamily/Winged helix DNA-binding domain"/>
    <property type="match status" value="1"/>
</dbReference>
<reference evidence="5" key="1">
    <citation type="submission" date="2023-06" db="EMBL/GenBank/DDBJ databases">
        <title>Genomic of Agaribacillus aureum.</title>
        <authorList>
            <person name="Wang G."/>
        </authorList>
    </citation>
    <scope>NUCLEOTIDE SEQUENCE</scope>
    <source>
        <strain evidence="5">BMA12</strain>
    </source>
</reference>
<gene>
    <name evidence="5" type="ORF">QQ020_23195</name>
</gene>
<dbReference type="SUPFAM" id="SSF46785">
    <property type="entry name" value="Winged helix' DNA-binding domain"/>
    <property type="match status" value="1"/>
</dbReference>
<dbReference type="InterPro" id="IPR036388">
    <property type="entry name" value="WH-like_DNA-bd_sf"/>
</dbReference>
<evidence type="ECO:0000256" key="1">
    <source>
        <dbReference type="ARBA" id="ARBA00023015"/>
    </source>
</evidence>
<sequence>MEDYRNEIQKKLLPVMDTMELLSGRWRIIIMTALYLGGKMRFNEIKRNIPKITGRVLSMDLKYLEENKIVSRTVKDTAPITVEYELTAYGITLDSVFEALADWGNKHRKKIIGK</sequence>
<evidence type="ECO:0000259" key="4">
    <source>
        <dbReference type="PROSITE" id="PS51118"/>
    </source>
</evidence>
<dbReference type="Pfam" id="PF01638">
    <property type="entry name" value="HxlR"/>
    <property type="match status" value="1"/>
</dbReference>
<evidence type="ECO:0000313" key="5">
    <source>
        <dbReference type="EMBL" id="MDN5215006.1"/>
    </source>
</evidence>
<organism evidence="5 6">
    <name type="scientific">Agaribacillus aureus</name>
    <dbReference type="NCBI Taxonomy" id="3051825"/>
    <lineage>
        <taxon>Bacteria</taxon>
        <taxon>Pseudomonadati</taxon>
        <taxon>Bacteroidota</taxon>
        <taxon>Cytophagia</taxon>
        <taxon>Cytophagales</taxon>
        <taxon>Splendidivirgaceae</taxon>
        <taxon>Agaribacillus</taxon>
    </lineage>
</organism>
<protein>
    <submittedName>
        <fullName evidence="5">Helix-turn-helix domain-containing protein</fullName>
    </submittedName>
</protein>
<name>A0ABT8LD65_9BACT</name>
<dbReference type="EMBL" id="JAUJEB010000005">
    <property type="protein sequence ID" value="MDN5215006.1"/>
    <property type="molecule type" value="Genomic_DNA"/>
</dbReference>
<dbReference type="InterPro" id="IPR002577">
    <property type="entry name" value="HTH_HxlR"/>
</dbReference>
<accession>A0ABT8LD65</accession>
<dbReference type="PROSITE" id="PS51118">
    <property type="entry name" value="HTH_HXLR"/>
    <property type="match status" value="1"/>
</dbReference>
<keyword evidence="6" id="KW-1185">Reference proteome</keyword>
<keyword evidence="1" id="KW-0805">Transcription regulation</keyword>
<dbReference type="PANTHER" id="PTHR33204">
    <property type="entry name" value="TRANSCRIPTIONAL REGULATOR, MARR FAMILY"/>
    <property type="match status" value="1"/>
</dbReference>
<dbReference type="RefSeq" id="WP_346760344.1">
    <property type="nucleotide sequence ID" value="NZ_JAUJEB010000005.1"/>
</dbReference>
<keyword evidence="3" id="KW-0804">Transcription</keyword>
<evidence type="ECO:0000256" key="3">
    <source>
        <dbReference type="ARBA" id="ARBA00023163"/>
    </source>
</evidence>
<dbReference type="Proteomes" id="UP001172083">
    <property type="component" value="Unassembled WGS sequence"/>
</dbReference>
<evidence type="ECO:0000256" key="2">
    <source>
        <dbReference type="ARBA" id="ARBA00023125"/>
    </source>
</evidence>
<comment type="caution">
    <text evidence="5">The sequence shown here is derived from an EMBL/GenBank/DDBJ whole genome shotgun (WGS) entry which is preliminary data.</text>
</comment>
<proteinExistence type="predicted"/>
<evidence type="ECO:0000313" key="6">
    <source>
        <dbReference type="Proteomes" id="UP001172083"/>
    </source>
</evidence>
<keyword evidence="2" id="KW-0238">DNA-binding</keyword>
<dbReference type="InterPro" id="IPR036390">
    <property type="entry name" value="WH_DNA-bd_sf"/>
</dbReference>
<feature type="domain" description="HTH hxlR-type" evidence="4">
    <location>
        <begin position="13"/>
        <end position="112"/>
    </location>
</feature>